<comment type="subcellular location">
    <subcellularLocation>
        <location evidence="1 14">Cytoplasm</location>
    </subcellularLocation>
</comment>
<evidence type="ECO:0000256" key="8">
    <source>
        <dbReference type="ARBA" id="ARBA00023012"/>
    </source>
</evidence>
<feature type="binding site" evidence="15">
    <location>
        <position position="57"/>
    </location>
    <ligand>
        <name>Ca(2+)</name>
        <dbReference type="ChEBI" id="CHEBI:29108"/>
    </ligand>
</feature>
<keyword evidence="7 14" id="KW-0749">Sporulation</keyword>
<feature type="binding site" evidence="15">
    <location>
        <position position="12"/>
    </location>
    <ligand>
        <name>Ca(2+)</name>
        <dbReference type="ChEBI" id="CHEBI:29108"/>
    </ligand>
</feature>
<dbReference type="SMART" id="SM00448">
    <property type="entry name" value="REC"/>
    <property type="match status" value="1"/>
</dbReference>
<comment type="caution">
    <text evidence="18">The sequence shown here is derived from an EMBL/GenBank/DDBJ whole genome shotgun (WGS) entry which is preliminary data.</text>
</comment>
<dbReference type="RefSeq" id="WP_138296520.1">
    <property type="nucleotide sequence ID" value="NZ_JACRSO010000001.1"/>
</dbReference>
<keyword evidence="10 14" id="KW-0238">DNA-binding</keyword>
<dbReference type="Gene3D" id="1.10.10.10">
    <property type="entry name" value="Winged helix-like DNA-binding domain superfamily/Winged helix DNA-binding domain"/>
    <property type="match status" value="1"/>
</dbReference>
<evidence type="ECO:0000256" key="1">
    <source>
        <dbReference type="ARBA" id="ARBA00004496"/>
    </source>
</evidence>
<dbReference type="InterPro" id="IPR011006">
    <property type="entry name" value="CheY-like_superfamily"/>
</dbReference>
<evidence type="ECO:0000256" key="9">
    <source>
        <dbReference type="ARBA" id="ARBA00023015"/>
    </source>
</evidence>
<keyword evidence="12 14" id="KW-0804">Transcription</keyword>
<dbReference type="GO" id="GO:0003677">
    <property type="term" value="F:DNA binding"/>
    <property type="evidence" value="ECO:0007669"/>
    <property type="project" value="UniProtKB-KW"/>
</dbReference>
<evidence type="ECO:0000259" key="17">
    <source>
        <dbReference type="PROSITE" id="PS50110"/>
    </source>
</evidence>
<dbReference type="GO" id="GO:0042173">
    <property type="term" value="P:regulation of sporulation resulting in formation of a cellular spore"/>
    <property type="evidence" value="ECO:0007669"/>
    <property type="project" value="InterPro"/>
</dbReference>
<evidence type="ECO:0000256" key="13">
    <source>
        <dbReference type="ARBA" id="ARBA00024867"/>
    </source>
</evidence>
<evidence type="ECO:0000256" key="16">
    <source>
        <dbReference type="PROSITE-ProRule" id="PRU00169"/>
    </source>
</evidence>
<keyword evidence="3 14" id="KW-0963">Cytoplasm</keyword>
<name>A0A926HMK4_9FIRM</name>
<evidence type="ECO:0000256" key="15">
    <source>
        <dbReference type="PIRSR" id="PIRSR002937-1"/>
    </source>
</evidence>
<evidence type="ECO:0000256" key="10">
    <source>
        <dbReference type="ARBA" id="ARBA00023125"/>
    </source>
</evidence>
<dbReference type="GO" id="GO:0005509">
    <property type="term" value="F:calcium ion binding"/>
    <property type="evidence" value="ECO:0007669"/>
    <property type="project" value="UniProtKB-UniRule"/>
</dbReference>
<dbReference type="EMBL" id="JACRSO010000001">
    <property type="protein sequence ID" value="MBC8528680.1"/>
    <property type="molecule type" value="Genomic_DNA"/>
</dbReference>
<evidence type="ECO:0000256" key="11">
    <source>
        <dbReference type="ARBA" id="ARBA00023159"/>
    </source>
</evidence>
<feature type="domain" description="Response regulatory" evidence="17">
    <location>
        <begin position="6"/>
        <end position="124"/>
    </location>
</feature>
<keyword evidence="14 15" id="KW-0479">Metal-binding</keyword>
<keyword evidence="19" id="KW-1185">Reference proteome</keyword>
<proteinExistence type="predicted"/>
<keyword evidence="6 14" id="KW-0106">Calcium</keyword>
<reference evidence="18" key="1">
    <citation type="submission" date="2020-08" db="EMBL/GenBank/DDBJ databases">
        <title>Genome public.</title>
        <authorList>
            <person name="Liu C."/>
            <person name="Sun Q."/>
        </authorList>
    </citation>
    <scope>NUCLEOTIDE SEQUENCE</scope>
    <source>
        <strain evidence="18">NSJ-44</strain>
    </source>
</reference>
<dbReference type="GO" id="GO:0000156">
    <property type="term" value="F:phosphorelay response regulator activity"/>
    <property type="evidence" value="ECO:0007669"/>
    <property type="project" value="TreeGrafter"/>
</dbReference>
<sequence length="261" mass="29095">MADPVKLLVVDDDAVIRGMFVDYFGDLEGYELCGEAADGLSALGMIEEYQPDVVILDVVLSKLDGIEVLKKLRAGGYGKMPNVIMISSMGIENIIRQTIELGAKYFMIKPVEMSLVEERISEMLNLFPTHTPVANTLAAPAVREKSLDEQISSIFLIVGIPAHIKGFHYLREAIRLVVEEPDMINRITKELYPRIAQHFDTSASKVERAIRHAIEVAWSRGKIENINQVFGYNIYSENDKPTNGEFIALIADKIILELAAS</sequence>
<evidence type="ECO:0000256" key="3">
    <source>
        <dbReference type="ARBA" id="ARBA00022490"/>
    </source>
</evidence>
<keyword evidence="11 14" id="KW-0010">Activator</keyword>
<dbReference type="PIRSF" id="PIRSF002937">
    <property type="entry name" value="Res_reg_Spo0A"/>
    <property type="match status" value="1"/>
</dbReference>
<protein>
    <recommendedName>
        <fullName evidence="2 14">Stage 0 sporulation protein A homolog</fullName>
    </recommendedName>
</protein>
<dbReference type="InterPro" id="IPR016032">
    <property type="entry name" value="Sig_transdc_resp-reg_C-effctor"/>
</dbReference>
<evidence type="ECO:0000256" key="14">
    <source>
        <dbReference type="PIRNR" id="PIRNR002937"/>
    </source>
</evidence>
<dbReference type="PANTHER" id="PTHR45526">
    <property type="entry name" value="TRANSCRIPTIONAL REGULATORY PROTEIN DPIA"/>
    <property type="match status" value="1"/>
</dbReference>
<dbReference type="GO" id="GO:0005737">
    <property type="term" value="C:cytoplasm"/>
    <property type="evidence" value="ECO:0007669"/>
    <property type="project" value="UniProtKB-SubCell"/>
</dbReference>
<evidence type="ECO:0000256" key="7">
    <source>
        <dbReference type="ARBA" id="ARBA00022969"/>
    </source>
</evidence>
<dbReference type="Pfam" id="PF08769">
    <property type="entry name" value="Spo0A_C"/>
    <property type="match status" value="1"/>
</dbReference>
<evidence type="ECO:0000256" key="5">
    <source>
        <dbReference type="ARBA" id="ARBA00022553"/>
    </source>
</evidence>
<dbReference type="InterPro" id="IPR036388">
    <property type="entry name" value="WH-like_DNA-bd_sf"/>
</dbReference>
<dbReference type="InterPro" id="IPR012052">
    <property type="entry name" value="Spore_0_A"/>
</dbReference>
<accession>A0A926HMK4</accession>
<dbReference type="PROSITE" id="PS50110">
    <property type="entry name" value="RESPONSE_REGULATORY"/>
    <property type="match status" value="1"/>
</dbReference>
<dbReference type="GO" id="GO:0051606">
    <property type="term" value="P:detection of stimulus"/>
    <property type="evidence" value="ECO:0007669"/>
    <property type="project" value="UniProtKB-UniRule"/>
</dbReference>
<dbReference type="InterPro" id="IPR051271">
    <property type="entry name" value="2C-system_Tx_regulators"/>
</dbReference>
<keyword evidence="8 14" id="KW-0902">Two-component regulatory system</keyword>
<dbReference type="SUPFAM" id="SSF52172">
    <property type="entry name" value="CheY-like"/>
    <property type="match status" value="1"/>
</dbReference>
<keyword evidence="4 14" id="KW-0678">Repressor</keyword>
<dbReference type="GO" id="GO:0030435">
    <property type="term" value="P:sporulation resulting in formation of a cellular spore"/>
    <property type="evidence" value="ECO:0007669"/>
    <property type="project" value="UniProtKB-UniRule"/>
</dbReference>
<dbReference type="NCBIfam" id="TIGR02875">
    <property type="entry name" value="spore_0_A"/>
    <property type="match status" value="1"/>
</dbReference>
<comment type="cofactor">
    <cofactor evidence="14 15">
        <name>Ca(2+)</name>
        <dbReference type="ChEBI" id="CHEBI:29108"/>
    </cofactor>
    <text evidence="14 15">Binds 1 Ca(2+) ion per subunit.</text>
</comment>
<dbReference type="InterPro" id="IPR001789">
    <property type="entry name" value="Sig_transdc_resp-reg_receiver"/>
</dbReference>
<organism evidence="18 19">
    <name type="scientific">Luoshenia tenuis</name>
    <dbReference type="NCBI Taxonomy" id="2763654"/>
    <lineage>
        <taxon>Bacteria</taxon>
        <taxon>Bacillati</taxon>
        <taxon>Bacillota</taxon>
        <taxon>Clostridia</taxon>
        <taxon>Christensenellales</taxon>
        <taxon>Christensenellaceae</taxon>
        <taxon>Luoshenia</taxon>
    </lineage>
</organism>
<evidence type="ECO:0000313" key="19">
    <source>
        <dbReference type="Proteomes" id="UP000654279"/>
    </source>
</evidence>
<evidence type="ECO:0000313" key="18">
    <source>
        <dbReference type="EMBL" id="MBC8528680.1"/>
    </source>
</evidence>
<dbReference type="PANTHER" id="PTHR45526:SF1">
    <property type="entry name" value="TRANSCRIPTIONAL REGULATORY PROTEIN DCUR-RELATED"/>
    <property type="match status" value="1"/>
</dbReference>
<evidence type="ECO:0000256" key="6">
    <source>
        <dbReference type="ARBA" id="ARBA00022837"/>
    </source>
</evidence>
<keyword evidence="9 14" id="KW-0805">Transcription regulation</keyword>
<dbReference type="SUPFAM" id="SSF46894">
    <property type="entry name" value="C-terminal effector domain of the bipartite response regulators"/>
    <property type="match status" value="1"/>
</dbReference>
<feature type="modified residue" description="4-aspartylphosphate" evidence="16">
    <location>
        <position position="57"/>
    </location>
</feature>
<comment type="function">
    <text evidence="13 14">May play the central regulatory role in sporulation. It may be an element of the effector pathway responsible for the activation of sporulation genes in response to nutritional stress. Spo0A may act in concert with spo0H (a sigma factor) to control the expression of some genes that are critical to the sporulation process.</text>
</comment>
<dbReference type="AlphaFoldDB" id="A0A926HMK4"/>
<keyword evidence="5 16" id="KW-0597">Phosphoprotein</keyword>
<dbReference type="InterPro" id="IPR014879">
    <property type="entry name" value="Spo0A_C"/>
</dbReference>
<dbReference type="Gene3D" id="3.40.50.2300">
    <property type="match status" value="1"/>
</dbReference>
<feature type="binding site" evidence="15">
    <location>
        <position position="11"/>
    </location>
    <ligand>
        <name>Ca(2+)</name>
        <dbReference type="ChEBI" id="CHEBI:29108"/>
    </ligand>
</feature>
<evidence type="ECO:0000256" key="2">
    <source>
        <dbReference type="ARBA" id="ARBA00018672"/>
    </source>
</evidence>
<evidence type="ECO:0000256" key="12">
    <source>
        <dbReference type="ARBA" id="ARBA00023163"/>
    </source>
</evidence>
<dbReference type="Pfam" id="PF00072">
    <property type="entry name" value="Response_reg"/>
    <property type="match status" value="1"/>
</dbReference>
<dbReference type="Proteomes" id="UP000654279">
    <property type="component" value="Unassembled WGS sequence"/>
</dbReference>
<evidence type="ECO:0000256" key="4">
    <source>
        <dbReference type="ARBA" id="ARBA00022491"/>
    </source>
</evidence>
<gene>
    <name evidence="18" type="primary">spo0A</name>
    <name evidence="18" type="ORF">H8699_04410</name>
</gene>
<dbReference type="GO" id="GO:0003700">
    <property type="term" value="F:DNA-binding transcription factor activity"/>
    <property type="evidence" value="ECO:0007669"/>
    <property type="project" value="InterPro"/>
</dbReference>